<accession>A0ABW2LWZ6</accession>
<dbReference type="Proteomes" id="UP001596550">
    <property type="component" value="Unassembled WGS sequence"/>
</dbReference>
<name>A0ABW2LWZ6_9FLAO</name>
<gene>
    <name evidence="5" type="ORF">ACFQO9_05520</name>
</gene>
<dbReference type="RefSeq" id="WP_378175001.1">
    <property type="nucleotide sequence ID" value="NZ_JBHTCR010000002.1"/>
</dbReference>
<keyword evidence="6" id="KW-1185">Reference proteome</keyword>
<comment type="caution">
    <text evidence="5">The sequence shown here is derived from an EMBL/GenBank/DDBJ whole genome shotgun (WGS) entry which is preliminary data.</text>
</comment>
<keyword evidence="1 3" id="KW-0732">Signal</keyword>
<dbReference type="InterPro" id="IPR026444">
    <property type="entry name" value="Secre_tail"/>
</dbReference>
<evidence type="ECO:0000313" key="5">
    <source>
        <dbReference type="EMBL" id="MFC7346180.1"/>
    </source>
</evidence>
<feature type="domain" description="Secretion system C-terminal sorting" evidence="4">
    <location>
        <begin position="234"/>
        <end position="300"/>
    </location>
</feature>
<evidence type="ECO:0000259" key="4">
    <source>
        <dbReference type="Pfam" id="PF18962"/>
    </source>
</evidence>
<feature type="region of interest" description="Disordered" evidence="2">
    <location>
        <begin position="180"/>
        <end position="202"/>
    </location>
</feature>
<dbReference type="EMBL" id="JBHTCR010000002">
    <property type="protein sequence ID" value="MFC7346180.1"/>
    <property type="molecule type" value="Genomic_DNA"/>
</dbReference>
<dbReference type="NCBIfam" id="TIGR04183">
    <property type="entry name" value="Por_Secre_tail"/>
    <property type="match status" value="1"/>
</dbReference>
<evidence type="ECO:0000256" key="2">
    <source>
        <dbReference type="SAM" id="MobiDB-lite"/>
    </source>
</evidence>
<sequence length="302" mass="32934">MKKTLLSFAILAANLFYSQVTIGTGTKVDSNVGLSTPISIYYGYSLTQQIYLASEIGPAMTIQKLKFYVQNPITSLDNTGQIDVWIGHTNSTGFQNVISPTGAAWIPVSQQQKVLTTGTLTYNGNEVTITLTTPFAYNGTQNIVITVDENKSGDDGSSYPFYQTVDYASDVSLINRSDYANPDPLNPPTNYTGPNSTTSTTEVQGKKYKAILTLIPQNLGVADARTVGDASITPNPASDFITIKTKLTVDSIDILDMNGRKVVKNITLNNDRIDIRQLSVGIYMLKINYKEGLSTTKKIIKK</sequence>
<reference evidence="6" key="1">
    <citation type="journal article" date="2019" name="Int. J. Syst. Evol. Microbiol.">
        <title>The Global Catalogue of Microorganisms (GCM) 10K type strain sequencing project: providing services to taxonomists for standard genome sequencing and annotation.</title>
        <authorList>
            <consortium name="The Broad Institute Genomics Platform"/>
            <consortium name="The Broad Institute Genome Sequencing Center for Infectious Disease"/>
            <person name="Wu L."/>
            <person name="Ma J."/>
        </authorList>
    </citation>
    <scope>NUCLEOTIDE SEQUENCE [LARGE SCALE GENOMIC DNA]</scope>
    <source>
        <strain evidence="6">CCUG 54781</strain>
    </source>
</reference>
<organism evidence="5 6">
    <name type="scientific">Chryseobacterium zhengzhouense</name>
    <dbReference type="NCBI Taxonomy" id="1636086"/>
    <lineage>
        <taxon>Bacteria</taxon>
        <taxon>Pseudomonadati</taxon>
        <taxon>Bacteroidota</taxon>
        <taxon>Flavobacteriia</taxon>
        <taxon>Flavobacteriales</taxon>
        <taxon>Weeksellaceae</taxon>
        <taxon>Chryseobacterium group</taxon>
        <taxon>Chryseobacterium</taxon>
    </lineage>
</organism>
<protein>
    <submittedName>
        <fullName evidence="5">T9SS type A sorting domain-containing protein</fullName>
    </submittedName>
</protein>
<feature type="compositionally biased region" description="Polar residues" evidence="2">
    <location>
        <begin position="188"/>
        <end position="202"/>
    </location>
</feature>
<proteinExistence type="predicted"/>
<evidence type="ECO:0000256" key="3">
    <source>
        <dbReference type="SAM" id="SignalP"/>
    </source>
</evidence>
<feature type="signal peptide" evidence="3">
    <location>
        <begin position="1"/>
        <end position="18"/>
    </location>
</feature>
<dbReference type="Pfam" id="PF18962">
    <property type="entry name" value="Por_Secre_tail"/>
    <property type="match status" value="1"/>
</dbReference>
<feature type="chain" id="PRO_5046557784" evidence="3">
    <location>
        <begin position="19"/>
        <end position="302"/>
    </location>
</feature>
<evidence type="ECO:0000256" key="1">
    <source>
        <dbReference type="ARBA" id="ARBA00022729"/>
    </source>
</evidence>
<evidence type="ECO:0000313" key="6">
    <source>
        <dbReference type="Proteomes" id="UP001596550"/>
    </source>
</evidence>